<protein>
    <submittedName>
        <fullName evidence="1">Sulfatase</fullName>
    </submittedName>
</protein>
<accession>A0A512MC39</accession>
<dbReference type="Pfam" id="PF07394">
    <property type="entry name" value="DUF1501"/>
    <property type="match status" value="1"/>
</dbReference>
<dbReference type="Proteomes" id="UP000321577">
    <property type="component" value="Unassembled WGS sequence"/>
</dbReference>
<dbReference type="Gene3D" id="3.40.720.10">
    <property type="entry name" value="Alkaline Phosphatase, subunit A"/>
    <property type="match status" value="1"/>
</dbReference>
<reference evidence="1 2" key="1">
    <citation type="submission" date="2019-07" db="EMBL/GenBank/DDBJ databases">
        <title>Whole genome shotgun sequence of Brevifollis gellanilyticus NBRC 108608.</title>
        <authorList>
            <person name="Hosoyama A."/>
            <person name="Uohara A."/>
            <person name="Ohji S."/>
            <person name="Ichikawa N."/>
        </authorList>
    </citation>
    <scope>NUCLEOTIDE SEQUENCE [LARGE SCALE GENOMIC DNA]</scope>
    <source>
        <strain evidence="1 2">NBRC 108608</strain>
    </source>
</reference>
<dbReference type="PANTHER" id="PTHR43737">
    <property type="entry name" value="BLL7424 PROTEIN"/>
    <property type="match status" value="1"/>
</dbReference>
<dbReference type="RefSeq" id="WP_146852132.1">
    <property type="nucleotide sequence ID" value="NZ_BKAG01000028.1"/>
</dbReference>
<evidence type="ECO:0000313" key="1">
    <source>
        <dbReference type="EMBL" id="GEP44310.1"/>
    </source>
</evidence>
<dbReference type="SUPFAM" id="SSF53649">
    <property type="entry name" value="Alkaline phosphatase-like"/>
    <property type="match status" value="1"/>
</dbReference>
<gene>
    <name evidence="1" type="ORF">BGE01nite_36010</name>
</gene>
<dbReference type="EMBL" id="BKAG01000028">
    <property type="protein sequence ID" value="GEP44310.1"/>
    <property type="molecule type" value="Genomic_DNA"/>
</dbReference>
<dbReference type="OrthoDB" id="176328at2"/>
<comment type="caution">
    <text evidence="1">The sequence shown here is derived from an EMBL/GenBank/DDBJ whole genome shotgun (WGS) entry which is preliminary data.</text>
</comment>
<sequence>MSILHEWDTFQTRRQLFAKGKNVLGGAALASLLGDSFANASTGAVGTHFAPKAKRVIYLHMVGGPSQMDLFDYKPGMKDFYDKDLPPSIRNGQRLTTMTSGQARFPIAPSKFNFAQRGQCGMWMNSDLLPNLGKNADDICWMRSLHTEAINHEPAICAMQTGNQITGRPCLGSWASYGLGAMNSNLPTFVVLIATPTNREQEQAISSRLWSSGYLPGEHAGVSFRSKGDPILFINNPPGVSSSVRKRTIEGLNALNELNYQQVGDPETHTRIQQYEMAFRMQASVPELTDITKEPEHIFKMYGDEAKKPGTFANSVLMARRLAERGVRFTQIYLNNWDHHSNVGGRMPSQCKDIDQPCHALIEDLKQRGMFEDTLIIWGGEFGRTIYSQGGLTKENYGRDHHPRCFTMWMAGGGAKGGAIYGETDDFSYNIVKDPLHISDFHATVLQLLGYNHERFTYKFQGLDQKLTGVEHRKVIKELIA</sequence>
<dbReference type="AlphaFoldDB" id="A0A512MC39"/>
<dbReference type="InterPro" id="IPR017850">
    <property type="entry name" value="Alkaline_phosphatase_core_sf"/>
</dbReference>
<proteinExistence type="predicted"/>
<keyword evidence="2" id="KW-1185">Reference proteome</keyword>
<evidence type="ECO:0000313" key="2">
    <source>
        <dbReference type="Proteomes" id="UP000321577"/>
    </source>
</evidence>
<dbReference type="InterPro" id="IPR010869">
    <property type="entry name" value="DUF1501"/>
</dbReference>
<name>A0A512MC39_9BACT</name>
<organism evidence="1 2">
    <name type="scientific">Brevifollis gellanilyticus</name>
    <dbReference type="NCBI Taxonomy" id="748831"/>
    <lineage>
        <taxon>Bacteria</taxon>
        <taxon>Pseudomonadati</taxon>
        <taxon>Verrucomicrobiota</taxon>
        <taxon>Verrucomicrobiia</taxon>
        <taxon>Verrucomicrobiales</taxon>
        <taxon>Verrucomicrobiaceae</taxon>
    </lineage>
</organism>
<dbReference type="PANTHER" id="PTHR43737:SF1">
    <property type="entry name" value="DUF1501 DOMAIN-CONTAINING PROTEIN"/>
    <property type="match status" value="1"/>
</dbReference>